<dbReference type="AlphaFoldDB" id="A0A5K1IZ15"/>
<dbReference type="GO" id="GO:0016787">
    <property type="term" value="F:hydrolase activity"/>
    <property type="evidence" value="ECO:0007669"/>
    <property type="project" value="UniProtKB-KW"/>
</dbReference>
<dbReference type="EMBL" id="CABWIF010000013">
    <property type="protein sequence ID" value="VWL94708.1"/>
    <property type="molecule type" value="Genomic_DNA"/>
</dbReference>
<comment type="similarity">
    <text evidence="1">Belongs to the type-I restriction system S methylase family.</text>
</comment>
<evidence type="ECO:0000313" key="5">
    <source>
        <dbReference type="EMBL" id="VWL94708.1"/>
    </source>
</evidence>
<keyword evidence="5" id="KW-0378">Hydrolase</keyword>
<dbReference type="Gene3D" id="3.90.220.20">
    <property type="entry name" value="DNA methylase specificity domains"/>
    <property type="match status" value="1"/>
</dbReference>
<dbReference type="Pfam" id="PF01420">
    <property type="entry name" value="Methylase_S"/>
    <property type="match status" value="1"/>
</dbReference>
<name>A0A5K1IZ15_9ACTN</name>
<evidence type="ECO:0000256" key="2">
    <source>
        <dbReference type="ARBA" id="ARBA00022747"/>
    </source>
</evidence>
<evidence type="ECO:0000256" key="3">
    <source>
        <dbReference type="ARBA" id="ARBA00023125"/>
    </source>
</evidence>
<evidence type="ECO:0000256" key="1">
    <source>
        <dbReference type="ARBA" id="ARBA00010923"/>
    </source>
</evidence>
<feature type="domain" description="Type I restriction modification DNA specificity" evidence="4">
    <location>
        <begin position="6"/>
        <end position="158"/>
    </location>
</feature>
<keyword evidence="2" id="KW-0680">Restriction system</keyword>
<gene>
    <name evidence="5" type="primary">bcgIB_1</name>
    <name evidence="5" type="ORF">CKJAJONC_01680</name>
</gene>
<evidence type="ECO:0000259" key="4">
    <source>
        <dbReference type="Pfam" id="PF01420"/>
    </source>
</evidence>
<dbReference type="GO" id="GO:0003677">
    <property type="term" value="F:DNA binding"/>
    <property type="evidence" value="ECO:0007669"/>
    <property type="project" value="UniProtKB-KW"/>
</dbReference>
<dbReference type="Proteomes" id="UP000368032">
    <property type="component" value="Unassembled WGS sequence"/>
</dbReference>
<accession>A0A5K1IZ15</accession>
<keyword evidence="3" id="KW-0238">DNA-binding</keyword>
<protein>
    <submittedName>
        <fullName evidence="5">Restriction enzyme BgcI subunit beta</fullName>
        <ecNumber evidence="5">3.1.21.-</ecNumber>
    </submittedName>
</protein>
<dbReference type="GO" id="GO:0009307">
    <property type="term" value="P:DNA restriction-modification system"/>
    <property type="evidence" value="ECO:0007669"/>
    <property type="project" value="UniProtKB-KW"/>
</dbReference>
<evidence type="ECO:0000313" key="6">
    <source>
        <dbReference type="Proteomes" id="UP000368032"/>
    </source>
</evidence>
<dbReference type="EC" id="3.1.21.-" evidence="5"/>
<dbReference type="SUPFAM" id="SSF116734">
    <property type="entry name" value="DNA methylase specificity domain"/>
    <property type="match status" value="1"/>
</dbReference>
<sequence length="184" mass="21092">MLDLNNRDWAPFKISDLFQPARGTEKNMTSLQVGDVPLISARNCDNGVKAFVSIPNERLHRGHAITLNNDGDGGAGLAYYQPMEFALDTHVTDLRPRDSIGNLSRYAMQFVAASISKQRTLFGHGRSISLKRLNLLRVMLPIDESSNPDWQFMEDYIREREAIQVQRCREFLIKRIVSIERERE</sequence>
<dbReference type="InterPro" id="IPR044946">
    <property type="entry name" value="Restrct_endonuc_typeI_TRD_sf"/>
</dbReference>
<organism evidence="5 6">
    <name type="scientific">Collinsella aerofaciens</name>
    <dbReference type="NCBI Taxonomy" id="74426"/>
    <lineage>
        <taxon>Bacteria</taxon>
        <taxon>Bacillati</taxon>
        <taxon>Actinomycetota</taxon>
        <taxon>Coriobacteriia</taxon>
        <taxon>Coriobacteriales</taxon>
        <taxon>Coriobacteriaceae</taxon>
        <taxon>Collinsella</taxon>
    </lineage>
</organism>
<proteinExistence type="inferred from homology"/>
<reference evidence="5 6" key="1">
    <citation type="submission" date="2019-10" db="EMBL/GenBank/DDBJ databases">
        <authorList>
            <person name="Wolf R A."/>
        </authorList>
    </citation>
    <scope>NUCLEOTIDE SEQUENCE [LARGE SCALE GENOMIC DNA]</scope>
    <source>
        <strain evidence="5">Collinsella_aerofaciens_DSM_13712</strain>
    </source>
</reference>
<dbReference type="RefSeq" id="WP_193221445.1">
    <property type="nucleotide sequence ID" value="NZ_CABWIF010000013.1"/>
</dbReference>
<dbReference type="InterPro" id="IPR000055">
    <property type="entry name" value="Restrct_endonuc_typeI_TRD"/>
</dbReference>